<organism evidence="2 3">
    <name type="scientific">Rubroshorea leprosula</name>
    <dbReference type="NCBI Taxonomy" id="152421"/>
    <lineage>
        <taxon>Eukaryota</taxon>
        <taxon>Viridiplantae</taxon>
        <taxon>Streptophyta</taxon>
        <taxon>Embryophyta</taxon>
        <taxon>Tracheophyta</taxon>
        <taxon>Spermatophyta</taxon>
        <taxon>Magnoliopsida</taxon>
        <taxon>eudicotyledons</taxon>
        <taxon>Gunneridae</taxon>
        <taxon>Pentapetalae</taxon>
        <taxon>rosids</taxon>
        <taxon>malvids</taxon>
        <taxon>Malvales</taxon>
        <taxon>Dipterocarpaceae</taxon>
        <taxon>Rubroshorea</taxon>
    </lineage>
</organism>
<name>A0AAV5K092_9ROSI</name>
<dbReference type="Proteomes" id="UP001054252">
    <property type="component" value="Unassembled WGS sequence"/>
</dbReference>
<proteinExistence type="predicted"/>
<keyword evidence="3" id="KW-1185">Reference proteome</keyword>
<feature type="region of interest" description="Disordered" evidence="1">
    <location>
        <begin position="18"/>
        <end position="56"/>
    </location>
</feature>
<protein>
    <submittedName>
        <fullName evidence="2">Uncharacterized protein</fullName>
    </submittedName>
</protein>
<reference evidence="2 3" key="1">
    <citation type="journal article" date="2021" name="Commun. Biol.">
        <title>The genome of Shorea leprosula (Dipterocarpaceae) highlights the ecological relevance of drought in aseasonal tropical rainforests.</title>
        <authorList>
            <person name="Ng K.K.S."/>
            <person name="Kobayashi M.J."/>
            <person name="Fawcett J.A."/>
            <person name="Hatakeyama M."/>
            <person name="Paape T."/>
            <person name="Ng C.H."/>
            <person name="Ang C.C."/>
            <person name="Tnah L.H."/>
            <person name="Lee C.T."/>
            <person name="Nishiyama T."/>
            <person name="Sese J."/>
            <person name="O'Brien M.J."/>
            <person name="Copetti D."/>
            <person name="Mohd Noor M.I."/>
            <person name="Ong R.C."/>
            <person name="Putra M."/>
            <person name="Sireger I.Z."/>
            <person name="Indrioko S."/>
            <person name="Kosugi Y."/>
            <person name="Izuno A."/>
            <person name="Isagi Y."/>
            <person name="Lee S.L."/>
            <person name="Shimizu K.K."/>
        </authorList>
    </citation>
    <scope>NUCLEOTIDE SEQUENCE [LARGE SCALE GENOMIC DNA]</scope>
    <source>
        <strain evidence="2">214</strain>
    </source>
</reference>
<dbReference type="AlphaFoldDB" id="A0AAV5K092"/>
<feature type="compositionally biased region" description="Low complexity" evidence="1">
    <location>
        <begin position="23"/>
        <end position="41"/>
    </location>
</feature>
<sequence length="176" mass="19449">MIVLPELQDLPEMITLESRANLSAPSDSSSRHSSPFKDSSSARTSSDEKGVGEGDVGVDVPMLAKWEGETINGRLSNICRAPQNSSAGFRFRASLYHEVANGVATIKGYKKLEEMVRQYKIPRTILLLAGTKNERVCTVSRTGWILVYVDHFNAGRHFSLSKLIFDDLAEYELALA</sequence>
<evidence type="ECO:0000313" key="2">
    <source>
        <dbReference type="EMBL" id="GKV18321.1"/>
    </source>
</evidence>
<evidence type="ECO:0000313" key="3">
    <source>
        <dbReference type="Proteomes" id="UP001054252"/>
    </source>
</evidence>
<gene>
    <name evidence="2" type="ORF">SLEP1_g28719</name>
</gene>
<comment type="caution">
    <text evidence="2">The sequence shown here is derived from an EMBL/GenBank/DDBJ whole genome shotgun (WGS) entry which is preliminary data.</text>
</comment>
<accession>A0AAV5K092</accession>
<evidence type="ECO:0000256" key="1">
    <source>
        <dbReference type="SAM" id="MobiDB-lite"/>
    </source>
</evidence>
<dbReference type="EMBL" id="BPVZ01000050">
    <property type="protein sequence ID" value="GKV18321.1"/>
    <property type="molecule type" value="Genomic_DNA"/>
</dbReference>